<name>A0ABS2LJX0_9CELL</name>
<evidence type="ECO:0000313" key="2">
    <source>
        <dbReference type="EMBL" id="MBM7480527.1"/>
    </source>
</evidence>
<evidence type="ECO:0000313" key="3">
    <source>
        <dbReference type="Proteomes" id="UP000698059"/>
    </source>
</evidence>
<organism evidence="2 3">
    <name type="scientific">Oerskovia jenensis</name>
    <dbReference type="NCBI Taxonomy" id="162169"/>
    <lineage>
        <taxon>Bacteria</taxon>
        <taxon>Bacillati</taxon>
        <taxon>Actinomycetota</taxon>
        <taxon>Actinomycetes</taxon>
        <taxon>Micrococcales</taxon>
        <taxon>Cellulomonadaceae</taxon>
        <taxon>Oerskovia</taxon>
    </lineage>
</organism>
<comment type="caution">
    <text evidence="2">The sequence shown here is derived from an EMBL/GenBank/DDBJ whole genome shotgun (WGS) entry which is preliminary data.</text>
</comment>
<keyword evidence="2" id="KW-0315">Glutamine amidotransferase</keyword>
<dbReference type="InterPro" id="IPR029062">
    <property type="entry name" value="Class_I_gatase-like"/>
</dbReference>
<dbReference type="Gene3D" id="3.40.50.880">
    <property type="match status" value="1"/>
</dbReference>
<feature type="domain" description="ThuA-like" evidence="1">
    <location>
        <begin position="14"/>
        <end position="226"/>
    </location>
</feature>
<keyword evidence="3" id="KW-1185">Reference proteome</keyword>
<proteinExistence type="predicted"/>
<sequence>MSANGGLMSVPDRRALIVRGGWPGHSPEESTDLFLPFLKESGFDVVVESSLEVYADAEYMADVDLIVQSWTMGEILPDEMRGLRRAVTNGTGLAGWHGGIIDSYRMATDYLQMLGGQFAAHPGDLVDHIVEIAPEHADHPIVAGLGPITLHSEQYWVLADSLNEVLATTTIEPTADSPWRSPVVSPSIWTRRWGQGRIFVCAPGHQLADLETPGLRTVIERGLLWAAR</sequence>
<accession>A0ABS2LJX0</accession>
<protein>
    <submittedName>
        <fullName evidence="2">Type 1 glutamine amidotransferase</fullName>
    </submittedName>
</protein>
<dbReference type="Pfam" id="PF06283">
    <property type="entry name" value="ThuA"/>
    <property type="match status" value="1"/>
</dbReference>
<dbReference type="InterPro" id="IPR029010">
    <property type="entry name" value="ThuA-like"/>
</dbReference>
<dbReference type="EMBL" id="JAFBBO010000001">
    <property type="protein sequence ID" value="MBM7480527.1"/>
    <property type="molecule type" value="Genomic_DNA"/>
</dbReference>
<gene>
    <name evidence="2" type="ORF">JOD49_003447</name>
</gene>
<dbReference type="PANTHER" id="PTHR40469">
    <property type="entry name" value="SECRETED GLYCOSYL HYDROLASE"/>
    <property type="match status" value="1"/>
</dbReference>
<dbReference type="Proteomes" id="UP000698059">
    <property type="component" value="Unassembled WGS sequence"/>
</dbReference>
<dbReference type="SUPFAM" id="SSF52317">
    <property type="entry name" value="Class I glutamine amidotransferase-like"/>
    <property type="match status" value="1"/>
</dbReference>
<evidence type="ECO:0000259" key="1">
    <source>
        <dbReference type="Pfam" id="PF06283"/>
    </source>
</evidence>
<reference evidence="2 3" key="1">
    <citation type="submission" date="2021-01" db="EMBL/GenBank/DDBJ databases">
        <title>Sequencing the genomes of 1000 actinobacteria strains.</title>
        <authorList>
            <person name="Klenk H.-P."/>
        </authorList>
    </citation>
    <scope>NUCLEOTIDE SEQUENCE [LARGE SCALE GENOMIC DNA]</scope>
    <source>
        <strain evidence="2 3">DSM 46000</strain>
    </source>
</reference>
<dbReference type="PANTHER" id="PTHR40469:SF2">
    <property type="entry name" value="GALACTOSE-BINDING DOMAIN-LIKE SUPERFAMILY PROTEIN"/>
    <property type="match status" value="1"/>
</dbReference>